<dbReference type="Gene3D" id="2.170.130.10">
    <property type="entry name" value="TonB-dependent receptor, plug domain"/>
    <property type="match status" value="1"/>
</dbReference>
<dbReference type="Pfam" id="PF07715">
    <property type="entry name" value="Plug"/>
    <property type="match status" value="1"/>
</dbReference>
<feature type="signal peptide" evidence="12">
    <location>
        <begin position="1"/>
        <end position="25"/>
    </location>
</feature>
<dbReference type="PROSITE" id="PS52016">
    <property type="entry name" value="TONB_DEPENDENT_REC_3"/>
    <property type="match status" value="1"/>
</dbReference>
<dbReference type="SUPFAM" id="SSF56935">
    <property type="entry name" value="Porins"/>
    <property type="match status" value="1"/>
</dbReference>
<evidence type="ECO:0000256" key="10">
    <source>
        <dbReference type="PROSITE-ProRule" id="PRU01360"/>
    </source>
</evidence>
<reference evidence="15 16" key="1">
    <citation type="submission" date="2020-08" db="EMBL/GenBank/DDBJ databases">
        <title>Genomic Encyclopedia of Type Strains, Phase III (KMG-III): the genomes of soil and plant-associated and newly described type strains.</title>
        <authorList>
            <person name="Whitman W."/>
        </authorList>
    </citation>
    <scope>NUCLEOTIDE SEQUENCE [LARGE SCALE GENOMIC DNA]</scope>
    <source>
        <strain evidence="15 16">CECT 8799</strain>
    </source>
</reference>
<evidence type="ECO:0000313" key="15">
    <source>
        <dbReference type="EMBL" id="MBB3062969.1"/>
    </source>
</evidence>
<protein>
    <submittedName>
        <fullName evidence="15">Outer membrane receptor for ferric coprogen and ferric-rhodotorulic acid</fullName>
    </submittedName>
</protein>
<comment type="caution">
    <text evidence="15">The sequence shown here is derived from an EMBL/GenBank/DDBJ whole genome shotgun (WGS) entry which is preliminary data.</text>
</comment>
<dbReference type="InterPro" id="IPR036942">
    <property type="entry name" value="Beta-barrel_TonB_sf"/>
</dbReference>
<keyword evidence="12" id="KW-0732">Signal</keyword>
<evidence type="ECO:0000256" key="12">
    <source>
        <dbReference type="SAM" id="SignalP"/>
    </source>
</evidence>
<organism evidence="15 16">
    <name type="scientific">Microbulbifer rhizosphaerae</name>
    <dbReference type="NCBI Taxonomy" id="1562603"/>
    <lineage>
        <taxon>Bacteria</taxon>
        <taxon>Pseudomonadati</taxon>
        <taxon>Pseudomonadota</taxon>
        <taxon>Gammaproteobacteria</taxon>
        <taxon>Cellvibrionales</taxon>
        <taxon>Microbulbiferaceae</taxon>
        <taxon>Microbulbifer</taxon>
    </lineage>
</organism>
<feature type="domain" description="TonB-dependent receptor-like beta-barrel" evidence="13">
    <location>
        <begin position="261"/>
        <end position="671"/>
    </location>
</feature>
<dbReference type="Proteomes" id="UP000535937">
    <property type="component" value="Unassembled WGS sequence"/>
</dbReference>
<dbReference type="PANTHER" id="PTHR32552:SF74">
    <property type="entry name" value="HYDROXAMATE SIDEROPHORE RECEPTOR FHUE"/>
    <property type="match status" value="1"/>
</dbReference>
<proteinExistence type="inferred from homology"/>
<evidence type="ECO:0000256" key="3">
    <source>
        <dbReference type="ARBA" id="ARBA00022448"/>
    </source>
</evidence>
<evidence type="ECO:0000256" key="9">
    <source>
        <dbReference type="ARBA" id="ARBA00023237"/>
    </source>
</evidence>
<keyword evidence="7 10" id="KW-0472">Membrane</keyword>
<evidence type="ECO:0000256" key="8">
    <source>
        <dbReference type="ARBA" id="ARBA00023170"/>
    </source>
</evidence>
<dbReference type="RefSeq" id="WP_221192115.1">
    <property type="nucleotide sequence ID" value="NZ_JACHWZ010000022.1"/>
</dbReference>
<dbReference type="GO" id="GO:0015344">
    <property type="term" value="F:siderophore uptake transmembrane transporter activity"/>
    <property type="evidence" value="ECO:0007669"/>
    <property type="project" value="TreeGrafter"/>
</dbReference>
<evidence type="ECO:0000259" key="13">
    <source>
        <dbReference type="Pfam" id="PF00593"/>
    </source>
</evidence>
<accession>A0A7W4ZC09</accession>
<dbReference type="Pfam" id="PF00593">
    <property type="entry name" value="TonB_dep_Rec_b-barrel"/>
    <property type="match status" value="1"/>
</dbReference>
<evidence type="ECO:0000256" key="2">
    <source>
        <dbReference type="ARBA" id="ARBA00009810"/>
    </source>
</evidence>
<evidence type="ECO:0000256" key="6">
    <source>
        <dbReference type="ARBA" id="ARBA00023077"/>
    </source>
</evidence>
<dbReference type="GO" id="GO:0038023">
    <property type="term" value="F:signaling receptor activity"/>
    <property type="evidence" value="ECO:0007669"/>
    <property type="project" value="InterPro"/>
</dbReference>
<evidence type="ECO:0000256" key="4">
    <source>
        <dbReference type="ARBA" id="ARBA00022452"/>
    </source>
</evidence>
<gene>
    <name evidence="15" type="ORF">FHS09_003820</name>
</gene>
<sequence length="700" mass="76438">MNPRLNAFAPLSLAVSLTLPLVAQAAESRSDESGDIEEVFIVGVRENRTSKGATGLNLDLKNTPQSISVVDRELMDAYGASSINDALDLATGISVERWETNRTNYLSRGFEIQNTQVDGVGLPNGWGLVRGATDSFGYEKVEIIRGANGLLTGVGNSSGTINYVRKRPANHARGQMGVTAGSYDRVRVEVDYSTPLSGSGDWAGRLVVAAEDSGSHLRGVENDRTFIYGVVDGQLTENSTLAAGYSHQAANTVGGMWGGLVFANSDGTQAEWDTDASTSQDWTYWDTVNQTAFVEYSYRLPSDWELKLSYNYRGFEDESQLFFAYSITGLDPETGTGLLGNPGKWPTKDEAHLFDAGLSGGYELFGATHEAVLGASHSTSERDQYWHPVDTTDPAFGALPGFPYGGDMVAEPPWGARTLWDQSEQTLSRVYGATRLNFGSLSIIPGFNAVSYERSVTSLRGDIDESEISPYLGLTYSVTGNISVYASYSDIYQPQDQYDIDGVYLDPTKGVNYELGAKADWLDGRLLATLAVFKAEQRGLATYAGLNPDTLQYYYQGADVDSEGFEIEVSGALNEYMNLVLGFTSLELEDEAGDDTYTWVPRETVNFSVNATLPQLPDVSLGLGGNWQSRTSKVDSYTGVEIEQGAHLLLNAFARWDIDANSRLQLNVSNLTDEKYITSLYEIGYYGAPRNMAVSYQYTF</sequence>
<evidence type="ECO:0000259" key="14">
    <source>
        <dbReference type="Pfam" id="PF07715"/>
    </source>
</evidence>
<evidence type="ECO:0000256" key="7">
    <source>
        <dbReference type="ARBA" id="ARBA00023136"/>
    </source>
</evidence>
<keyword evidence="6 11" id="KW-0798">TonB box</keyword>
<dbReference type="EMBL" id="JACHWZ010000022">
    <property type="protein sequence ID" value="MBB3062969.1"/>
    <property type="molecule type" value="Genomic_DNA"/>
</dbReference>
<feature type="domain" description="TonB-dependent receptor plug" evidence="14">
    <location>
        <begin position="60"/>
        <end position="160"/>
    </location>
</feature>
<keyword evidence="16" id="KW-1185">Reference proteome</keyword>
<keyword evidence="3 10" id="KW-0813">Transport</keyword>
<dbReference type="InterPro" id="IPR000531">
    <property type="entry name" value="Beta-barrel_TonB"/>
</dbReference>
<keyword evidence="5 10" id="KW-0812">Transmembrane</keyword>
<dbReference type="InterPro" id="IPR037066">
    <property type="entry name" value="Plug_dom_sf"/>
</dbReference>
<dbReference type="GO" id="GO:0009279">
    <property type="term" value="C:cell outer membrane"/>
    <property type="evidence" value="ECO:0007669"/>
    <property type="project" value="UniProtKB-SubCell"/>
</dbReference>
<evidence type="ECO:0000256" key="11">
    <source>
        <dbReference type="RuleBase" id="RU003357"/>
    </source>
</evidence>
<dbReference type="AlphaFoldDB" id="A0A7W4ZC09"/>
<dbReference type="Gene3D" id="2.40.170.20">
    <property type="entry name" value="TonB-dependent receptor, beta-barrel domain"/>
    <property type="match status" value="1"/>
</dbReference>
<keyword evidence="4 10" id="KW-1134">Transmembrane beta strand</keyword>
<dbReference type="InterPro" id="IPR012910">
    <property type="entry name" value="Plug_dom"/>
</dbReference>
<comment type="similarity">
    <text evidence="2 10 11">Belongs to the TonB-dependent receptor family.</text>
</comment>
<dbReference type="NCBIfam" id="TIGR01783">
    <property type="entry name" value="TonB-siderophor"/>
    <property type="match status" value="1"/>
</dbReference>
<evidence type="ECO:0000256" key="5">
    <source>
        <dbReference type="ARBA" id="ARBA00022692"/>
    </source>
</evidence>
<evidence type="ECO:0000256" key="1">
    <source>
        <dbReference type="ARBA" id="ARBA00004571"/>
    </source>
</evidence>
<keyword evidence="9 10" id="KW-0998">Cell outer membrane</keyword>
<dbReference type="InterPro" id="IPR010105">
    <property type="entry name" value="TonB_sidphr_rcpt"/>
</dbReference>
<keyword evidence="8 15" id="KW-0675">Receptor</keyword>
<evidence type="ECO:0000313" key="16">
    <source>
        <dbReference type="Proteomes" id="UP000535937"/>
    </source>
</evidence>
<dbReference type="CDD" id="cd01347">
    <property type="entry name" value="ligand_gated_channel"/>
    <property type="match status" value="1"/>
</dbReference>
<name>A0A7W4ZC09_9GAMM</name>
<dbReference type="PANTHER" id="PTHR32552">
    <property type="entry name" value="FERRICHROME IRON RECEPTOR-RELATED"/>
    <property type="match status" value="1"/>
</dbReference>
<dbReference type="InterPro" id="IPR039426">
    <property type="entry name" value="TonB-dep_rcpt-like"/>
</dbReference>
<comment type="subcellular location">
    <subcellularLocation>
        <location evidence="1 10">Cell outer membrane</location>
        <topology evidence="1 10">Multi-pass membrane protein</topology>
    </subcellularLocation>
</comment>
<feature type="chain" id="PRO_5030853118" evidence="12">
    <location>
        <begin position="26"/>
        <end position="700"/>
    </location>
</feature>
<dbReference type="GO" id="GO:0015891">
    <property type="term" value="P:siderophore transport"/>
    <property type="evidence" value="ECO:0007669"/>
    <property type="project" value="InterPro"/>
</dbReference>